<evidence type="ECO:0000256" key="1">
    <source>
        <dbReference type="SAM" id="MobiDB-lite"/>
    </source>
</evidence>
<feature type="region of interest" description="Disordered" evidence="1">
    <location>
        <begin position="1"/>
        <end position="86"/>
    </location>
</feature>
<sequence length="86" mass="9152">MARASGPGPVTAFYEGRPRGPAPITPTSADARLPRLYDPTAGDQSRHHRPVPRQRDERGRGVPGMVETASGRPPAAVRDAVEEKAA</sequence>
<protein>
    <submittedName>
        <fullName evidence="2">Uncharacterized protein</fullName>
    </submittedName>
</protein>
<comment type="caution">
    <text evidence="2">The sequence shown here is derived from an EMBL/GenBank/DDBJ whole genome shotgun (WGS) entry which is preliminary data.</text>
</comment>
<proteinExistence type="predicted"/>
<dbReference type="EMBL" id="BLLG01000019">
    <property type="protein sequence ID" value="GFH38678.1"/>
    <property type="molecule type" value="Genomic_DNA"/>
</dbReference>
<organism evidence="2 3">
    <name type="scientific">Streptomyces pacificus</name>
    <dbReference type="NCBI Taxonomy" id="2705029"/>
    <lineage>
        <taxon>Bacteria</taxon>
        <taxon>Bacillati</taxon>
        <taxon>Actinomycetota</taxon>
        <taxon>Actinomycetes</taxon>
        <taxon>Kitasatosporales</taxon>
        <taxon>Streptomycetaceae</taxon>
        <taxon>Streptomyces</taxon>
    </lineage>
</organism>
<reference evidence="2 3" key="1">
    <citation type="submission" date="2020-02" db="EMBL/GenBank/DDBJ databases">
        <title>Whole Genome Shotgun Sequence of Streptomyces sp. strain CWH03.</title>
        <authorList>
            <person name="Dohra H."/>
            <person name="Kodani S."/>
            <person name="Yamamura H."/>
        </authorList>
    </citation>
    <scope>NUCLEOTIDE SEQUENCE [LARGE SCALE GENOMIC DNA]</scope>
    <source>
        <strain evidence="2 3">CWH03</strain>
    </source>
</reference>
<dbReference type="Proteomes" id="UP000484988">
    <property type="component" value="Unassembled WGS sequence"/>
</dbReference>
<dbReference type="AlphaFoldDB" id="A0A6A0B2C9"/>
<gene>
    <name evidence="2" type="ORF">SCWH03_49260</name>
</gene>
<accession>A0A6A0B2C9</accession>
<name>A0A6A0B2C9_9ACTN</name>
<evidence type="ECO:0000313" key="3">
    <source>
        <dbReference type="Proteomes" id="UP000484988"/>
    </source>
</evidence>
<evidence type="ECO:0000313" key="2">
    <source>
        <dbReference type="EMBL" id="GFH38678.1"/>
    </source>
</evidence>
<keyword evidence="3" id="KW-1185">Reference proteome</keyword>